<name>A0A0X3V4T0_9ACTN</name>
<dbReference type="EMBL" id="LLZG01000092">
    <property type="protein sequence ID" value="KUL39674.1"/>
    <property type="molecule type" value="Genomic_DNA"/>
</dbReference>
<keyword evidence="1" id="KW-0175">Coiled coil</keyword>
<comment type="caution">
    <text evidence="4">The sequence shown here is derived from an EMBL/GenBank/DDBJ whole genome shotgun (WGS) entry which is preliminary data.</text>
</comment>
<dbReference type="InterPro" id="IPR056639">
    <property type="entry name" value="DUF7737"/>
</dbReference>
<evidence type="ECO:0000313" key="5">
    <source>
        <dbReference type="Proteomes" id="UP000053923"/>
    </source>
</evidence>
<evidence type="ECO:0000313" key="4">
    <source>
        <dbReference type="EMBL" id="KUL39674.1"/>
    </source>
</evidence>
<reference evidence="5" key="1">
    <citation type="submission" date="2015-10" db="EMBL/GenBank/DDBJ databases">
        <authorList>
            <person name="Ju K.-S."/>
            <person name="Doroghazi J.R."/>
            <person name="Metcalf W.W."/>
        </authorList>
    </citation>
    <scope>NUCLEOTIDE SEQUENCE [LARGE SCALE GENOMIC DNA]</scope>
    <source>
        <strain evidence="5">NRRL 3151</strain>
    </source>
</reference>
<dbReference type="Pfam" id="PF13569">
    <property type="entry name" value="DUF4132"/>
    <property type="match status" value="1"/>
</dbReference>
<feature type="domain" description="DUF7737" evidence="3">
    <location>
        <begin position="732"/>
        <end position="835"/>
    </location>
</feature>
<organism evidence="4 5">
    <name type="scientific">Streptomyces regalis</name>
    <dbReference type="NCBI Taxonomy" id="68262"/>
    <lineage>
        <taxon>Bacteria</taxon>
        <taxon>Bacillati</taxon>
        <taxon>Actinomycetota</taxon>
        <taxon>Actinomycetes</taxon>
        <taxon>Kitasatosporales</taxon>
        <taxon>Streptomycetaceae</taxon>
        <taxon>Streptomyces</taxon>
    </lineage>
</organism>
<protein>
    <submittedName>
        <fullName evidence="4">Uncharacterized protein</fullName>
    </submittedName>
</protein>
<evidence type="ECO:0000259" key="3">
    <source>
        <dbReference type="Pfam" id="PF24879"/>
    </source>
</evidence>
<accession>A0A0X3V4T0</accession>
<keyword evidence="5" id="KW-1185">Reference proteome</keyword>
<gene>
    <name evidence="4" type="ORF">ADL12_14505</name>
</gene>
<feature type="coiled-coil region" evidence="1">
    <location>
        <begin position="425"/>
        <end position="452"/>
    </location>
</feature>
<dbReference type="Pfam" id="PF24879">
    <property type="entry name" value="DUF7737"/>
    <property type="match status" value="1"/>
</dbReference>
<evidence type="ECO:0000256" key="1">
    <source>
        <dbReference type="SAM" id="Coils"/>
    </source>
</evidence>
<dbReference type="RefSeq" id="WP_062702349.1">
    <property type="nucleotide sequence ID" value="NZ_LLZG01000092.1"/>
</dbReference>
<dbReference type="InterPro" id="IPR025406">
    <property type="entry name" value="DUF4132"/>
</dbReference>
<dbReference type="Proteomes" id="UP000053923">
    <property type="component" value="Unassembled WGS sequence"/>
</dbReference>
<dbReference type="AlphaFoldDB" id="A0A0X3V4T0"/>
<evidence type="ECO:0000259" key="2">
    <source>
        <dbReference type="Pfam" id="PF13569"/>
    </source>
</evidence>
<sequence>MIDSPSAYARLVREVVDLVQAEDTERLVPELLTLAAMTNDHWGWEGRKVIDAVLAADDRFQAELVHRLAARYHELEPGTPPRRSIVALLAGLRKMRPDAVGEPIDTRSALISLAAEQDVHHDTRLLIRLAELERADGRELPGEFVAVIRRSHLTLWNGKDELGALAAQLPAPVVNPGEAWSDRALAELSEVSEVSELGDDWRRLLAHAATATAARPSAKWDKAGRALIASLGADEVRERLLTWLRLVGRPRTRPLLNQAYGADPNATFDAYNADALRGLAWLPSLLPPHPETARTLGALVETSLRKVPGLGPVNPKVANAGVNALARIDGETALAELARLATRVTYKGTLKLLNAALDARAKAMGLGREEVEELAVPAYGLTAVGRAEHRLGEATALLDVHGPKVALSWRNAAGKAVRSVPAAVRRDHAEELKELKAAAKDIDKMLSAQSERLDRQFLARRTWPYATWRERYLDHPLVGTLARRLLWTVDGTTVGYADGELRTLADAPVTDGTHVEPWHPVGHEPAEILAWRDWLERHGITQPFKQAHREVYLLTDAERATATYSNRFAAHILRQHQFHSLAAVRGWHNKLRLSVDDEAPPAVRELPQWGLRAEYWIEGDGGENYDDITESGSFLRLRTDQVRFYPIDAPQNSAHCCGGEYRMWLRDGVAPVEPLPLTDVPSLVLSEVLRDIDLFVGVASVGNDPTWQDGGPDGRFREYWTSYGFGELGVGAETRRALLERLIPRLAIADRCTIEGRFLHVKGERHTYKIHLGSGNILMTPNDQYLCIVPKSNPAAPQTGYLPYEGDRMLAVILSKAMMLADDTRITDPTILSQL</sequence>
<proteinExistence type="predicted"/>
<feature type="domain" description="DUF4132" evidence="2">
    <location>
        <begin position="414"/>
        <end position="587"/>
    </location>
</feature>